<keyword evidence="2" id="KW-1185">Reference proteome</keyword>
<reference evidence="1" key="1">
    <citation type="submission" date="2020-05" db="EMBL/GenBank/DDBJ databases">
        <title>Large-scale comparative analyses of tick genomes elucidate their genetic diversity and vector capacities.</title>
        <authorList>
            <person name="Jia N."/>
            <person name="Wang J."/>
            <person name="Shi W."/>
            <person name="Du L."/>
            <person name="Sun Y."/>
            <person name="Zhan W."/>
            <person name="Jiang J."/>
            <person name="Wang Q."/>
            <person name="Zhang B."/>
            <person name="Ji P."/>
            <person name="Sakyi L.B."/>
            <person name="Cui X."/>
            <person name="Yuan T."/>
            <person name="Jiang B."/>
            <person name="Yang W."/>
            <person name="Lam T.T.-Y."/>
            <person name="Chang Q."/>
            <person name="Ding S."/>
            <person name="Wang X."/>
            <person name="Zhu J."/>
            <person name="Ruan X."/>
            <person name="Zhao L."/>
            <person name="Wei J."/>
            <person name="Que T."/>
            <person name="Du C."/>
            <person name="Cheng J."/>
            <person name="Dai P."/>
            <person name="Han X."/>
            <person name="Huang E."/>
            <person name="Gao Y."/>
            <person name="Liu J."/>
            <person name="Shao H."/>
            <person name="Ye R."/>
            <person name="Li L."/>
            <person name="Wei W."/>
            <person name="Wang X."/>
            <person name="Wang C."/>
            <person name="Yang T."/>
            <person name="Huo Q."/>
            <person name="Li W."/>
            <person name="Guo W."/>
            <person name="Chen H."/>
            <person name="Zhou L."/>
            <person name="Ni X."/>
            <person name="Tian J."/>
            <person name="Zhou Y."/>
            <person name="Sheng Y."/>
            <person name="Liu T."/>
            <person name="Pan Y."/>
            <person name="Xia L."/>
            <person name="Li J."/>
            <person name="Zhao F."/>
            <person name="Cao W."/>
        </authorList>
    </citation>
    <scope>NUCLEOTIDE SEQUENCE</scope>
    <source>
        <strain evidence="1">Hyas-2018</strain>
    </source>
</reference>
<evidence type="ECO:0000313" key="2">
    <source>
        <dbReference type="Proteomes" id="UP000821845"/>
    </source>
</evidence>
<accession>A0ACB7SNC4</accession>
<organism evidence="1 2">
    <name type="scientific">Hyalomma asiaticum</name>
    <name type="common">Tick</name>
    <dbReference type="NCBI Taxonomy" id="266040"/>
    <lineage>
        <taxon>Eukaryota</taxon>
        <taxon>Metazoa</taxon>
        <taxon>Ecdysozoa</taxon>
        <taxon>Arthropoda</taxon>
        <taxon>Chelicerata</taxon>
        <taxon>Arachnida</taxon>
        <taxon>Acari</taxon>
        <taxon>Parasitiformes</taxon>
        <taxon>Ixodida</taxon>
        <taxon>Ixodoidea</taxon>
        <taxon>Ixodidae</taxon>
        <taxon>Hyalomminae</taxon>
        <taxon>Hyalomma</taxon>
    </lineage>
</organism>
<dbReference type="Proteomes" id="UP000821845">
    <property type="component" value="Chromosome 3"/>
</dbReference>
<dbReference type="EMBL" id="CM023483">
    <property type="protein sequence ID" value="KAH6935531.1"/>
    <property type="molecule type" value="Genomic_DNA"/>
</dbReference>
<protein>
    <submittedName>
        <fullName evidence="1">Uncharacterized protein</fullName>
    </submittedName>
</protein>
<evidence type="ECO:0000313" key="1">
    <source>
        <dbReference type="EMBL" id="KAH6935531.1"/>
    </source>
</evidence>
<comment type="caution">
    <text evidence="1">The sequence shown here is derived from an EMBL/GenBank/DDBJ whole genome shotgun (WGS) entry which is preliminary data.</text>
</comment>
<gene>
    <name evidence="1" type="ORF">HPB50_006601</name>
</gene>
<name>A0ACB7SNC4_HYAAI</name>
<sequence length="193" mass="21779">MWTRINLTQITRSPEKVLLLSRTSKYLPSQRTCTLCDTENAERQGLAHTVYVDAADYTSVSRMALTTADSEPKVLTCSSVMTNSSMEAGDAAISHLHAYLPSGYIPRTAARFLRLWQHPSAVSLTWTPEHADPPPPPFGNEEAHSLARTLTFRARHVEPPPQAEEHLLLFRDIFSYCRDQRLKSVYTHPQPHP</sequence>
<proteinExistence type="predicted"/>